<dbReference type="OrthoDB" id="10043580at2759"/>
<dbReference type="Proteomes" id="UP000499080">
    <property type="component" value="Unassembled WGS sequence"/>
</dbReference>
<reference evidence="2 3" key="1">
    <citation type="journal article" date="2019" name="Sci. Rep.">
        <title>Orb-weaving spider Araneus ventricosus genome elucidates the spidroin gene catalogue.</title>
        <authorList>
            <person name="Kono N."/>
            <person name="Nakamura H."/>
            <person name="Ohtoshi R."/>
            <person name="Moran D.A.P."/>
            <person name="Shinohara A."/>
            <person name="Yoshida Y."/>
            <person name="Fujiwara M."/>
            <person name="Mori M."/>
            <person name="Tomita M."/>
            <person name="Arakawa K."/>
        </authorList>
    </citation>
    <scope>NUCLEOTIDE SEQUENCE [LARGE SCALE GENOMIC DNA]</scope>
</reference>
<evidence type="ECO:0008006" key="4">
    <source>
        <dbReference type="Google" id="ProtNLM"/>
    </source>
</evidence>
<evidence type="ECO:0000256" key="1">
    <source>
        <dbReference type="SAM" id="MobiDB-lite"/>
    </source>
</evidence>
<organism evidence="2 3">
    <name type="scientific">Araneus ventricosus</name>
    <name type="common">Orbweaver spider</name>
    <name type="synonym">Epeira ventricosa</name>
    <dbReference type="NCBI Taxonomy" id="182803"/>
    <lineage>
        <taxon>Eukaryota</taxon>
        <taxon>Metazoa</taxon>
        <taxon>Ecdysozoa</taxon>
        <taxon>Arthropoda</taxon>
        <taxon>Chelicerata</taxon>
        <taxon>Arachnida</taxon>
        <taxon>Araneae</taxon>
        <taxon>Araneomorphae</taxon>
        <taxon>Entelegynae</taxon>
        <taxon>Araneoidea</taxon>
        <taxon>Araneidae</taxon>
        <taxon>Araneus</taxon>
    </lineage>
</organism>
<feature type="compositionally biased region" description="Basic and acidic residues" evidence="1">
    <location>
        <begin position="1"/>
        <end position="11"/>
    </location>
</feature>
<evidence type="ECO:0000313" key="2">
    <source>
        <dbReference type="EMBL" id="GBM64827.1"/>
    </source>
</evidence>
<evidence type="ECO:0000313" key="3">
    <source>
        <dbReference type="Proteomes" id="UP000499080"/>
    </source>
</evidence>
<proteinExistence type="predicted"/>
<comment type="caution">
    <text evidence="2">The sequence shown here is derived from an EMBL/GenBank/DDBJ whole genome shotgun (WGS) entry which is preliminary data.</text>
</comment>
<dbReference type="EMBL" id="BGPR01001946">
    <property type="protein sequence ID" value="GBM64827.1"/>
    <property type="molecule type" value="Genomic_DNA"/>
</dbReference>
<accession>A0A4Y2HHM0</accession>
<feature type="region of interest" description="Disordered" evidence="1">
    <location>
        <begin position="1"/>
        <end position="71"/>
    </location>
</feature>
<protein>
    <recommendedName>
        <fullName evidence="4">DUF4604 domain-containing protein</fullName>
    </recommendedName>
</protein>
<feature type="compositionally biased region" description="Basic and acidic residues" evidence="1">
    <location>
        <begin position="19"/>
        <end position="41"/>
    </location>
</feature>
<name>A0A4Y2HHM0_ARAVE</name>
<feature type="compositionally biased region" description="Acidic residues" evidence="1">
    <location>
        <begin position="62"/>
        <end position="71"/>
    </location>
</feature>
<dbReference type="AlphaFoldDB" id="A0A4Y2HHM0"/>
<gene>
    <name evidence="2" type="ORF">AVEN_178557_1</name>
</gene>
<keyword evidence="3" id="KW-1185">Reference proteome</keyword>
<sequence length="71" mass="8036">MLKSKGADLNEKITFAKPVKKDSEEKNSLDFSSKKKEDLQKKVNVQKGKSENVKNTSLLSFGDEDDEEEDD</sequence>